<organism evidence="1">
    <name type="scientific">marine sediment metagenome</name>
    <dbReference type="NCBI Taxonomy" id="412755"/>
    <lineage>
        <taxon>unclassified sequences</taxon>
        <taxon>metagenomes</taxon>
        <taxon>ecological metagenomes</taxon>
    </lineage>
</organism>
<gene>
    <name evidence="1" type="ORF">LCGC14_2281760</name>
</gene>
<comment type="caution">
    <text evidence="1">The sequence shown here is derived from an EMBL/GenBank/DDBJ whole genome shotgun (WGS) entry which is preliminary data.</text>
</comment>
<accession>A0A0F9FP64</accession>
<feature type="non-terminal residue" evidence="1">
    <location>
        <position position="203"/>
    </location>
</feature>
<name>A0A0F9FP64_9ZZZZ</name>
<sequence length="203" mass="23138">MEILKITDGTTTIDLLDKTKSFLLNTWRPQIPGFKGGGTFRDSPLADGRRLIDYRFENVIDVFNMKIRSEDQDTLIEETQELRRLLTKAVDYWRTSWQLEPVWIEAQASCETNKRYSIIFSWRTPEDDNPYSQPFLQVGKGAMMDEFTIAIEHGHWLANQPGTGDCVESAGFGEFCFPSYINFNGDTSEIDCGSDAAIDDLPT</sequence>
<proteinExistence type="predicted"/>
<reference evidence="1" key="1">
    <citation type="journal article" date="2015" name="Nature">
        <title>Complex archaea that bridge the gap between prokaryotes and eukaryotes.</title>
        <authorList>
            <person name="Spang A."/>
            <person name="Saw J.H."/>
            <person name="Jorgensen S.L."/>
            <person name="Zaremba-Niedzwiedzka K."/>
            <person name="Martijn J."/>
            <person name="Lind A.E."/>
            <person name="van Eijk R."/>
            <person name="Schleper C."/>
            <person name="Guy L."/>
            <person name="Ettema T.J."/>
        </authorList>
    </citation>
    <scope>NUCLEOTIDE SEQUENCE</scope>
</reference>
<protein>
    <submittedName>
        <fullName evidence="1">Uncharacterized protein</fullName>
    </submittedName>
</protein>
<dbReference type="AlphaFoldDB" id="A0A0F9FP64"/>
<evidence type="ECO:0000313" key="1">
    <source>
        <dbReference type="EMBL" id="KKL52807.1"/>
    </source>
</evidence>
<dbReference type="EMBL" id="LAZR01031761">
    <property type="protein sequence ID" value="KKL52807.1"/>
    <property type="molecule type" value="Genomic_DNA"/>
</dbReference>